<evidence type="ECO:0000313" key="18">
    <source>
        <dbReference type="EMBL" id="CQR52257.1"/>
    </source>
</evidence>
<keyword evidence="14" id="KW-0326">Glycosidase</keyword>
<dbReference type="SMART" id="SM00478">
    <property type="entry name" value="ENDO3c"/>
    <property type="match status" value="1"/>
</dbReference>
<feature type="region of interest" description="Disordered" evidence="16">
    <location>
        <begin position="358"/>
        <end position="389"/>
    </location>
</feature>
<dbReference type="GO" id="GO:0034039">
    <property type="term" value="F:8-oxo-7,8-dihydroguanine DNA N-glycosylase activity"/>
    <property type="evidence" value="ECO:0007669"/>
    <property type="project" value="TreeGrafter"/>
</dbReference>
<keyword evidence="7" id="KW-0479">Metal-binding</keyword>
<evidence type="ECO:0000256" key="10">
    <source>
        <dbReference type="ARBA" id="ARBA00023004"/>
    </source>
</evidence>
<evidence type="ECO:0000259" key="17">
    <source>
        <dbReference type="SMART" id="SM00478"/>
    </source>
</evidence>
<dbReference type="GO" id="GO:0035485">
    <property type="term" value="F:adenine/guanine mispair binding"/>
    <property type="evidence" value="ECO:0007669"/>
    <property type="project" value="TreeGrafter"/>
</dbReference>
<dbReference type="EC" id="3.2.2.31" evidence="4"/>
<dbReference type="PROSITE" id="PS00764">
    <property type="entry name" value="ENDONUCLEASE_III_1"/>
    <property type="match status" value="1"/>
</dbReference>
<dbReference type="FunFam" id="1.10.340.30:FF:000010">
    <property type="entry name" value="Adenine DNA glycosylase"/>
    <property type="match status" value="1"/>
</dbReference>
<dbReference type="AlphaFoldDB" id="A0A0E4CUJ6"/>
<dbReference type="InterPro" id="IPR029119">
    <property type="entry name" value="MutY_C"/>
</dbReference>
<evidence type="ECO:0000256" key="3">
    <source>
        <dbReference type="ARBA" id="ARBA00008343"/>
    </source>
</evidence>
<evidence type="ECO:0000256" key="2">
    <source>
        <dbReference type="ARBA" id="ARBA00001966"/>
    </source>
</evidence>
<dbReference type="InterPro" id="IPR003265">
    <property type="entry name" value="HhH-GPD_domain"/>
</dbReference>
<dbReference type="NCBIfam" id="TIGR01084">
    <property type="entry name" value="mutY"/>
    <property type="match status" value="1"/>
</dbReference>
<dbReference type="GO" id="GO:0000701">
    <property type="term" value="F:purine-specific mismatch base pair DNA N-glycosylase activity"/>
    <property type="evidence" value="ECO:0007669"/>
    <property type="project" value="UniProtKB-EC"/>
</dbReference>
<keyword evidence="13" id="KW-0234">DNA repair</keyword>
<evidence type="ECO:0000256" key="4">
    <source>
        <dbReference type="ARBA" id="ARBA00012045"/>
    </source>
</evidence>
<protein>
    <recommendedName>
        <fullName evidence="5">Adenine DNA glycosylase</fullName>
        <ecNumber evidence="4">3.2.2.31</ecNumber>
    </recommendedName>
</protein>
<comment type="cofactor">
    <cofactor evidence="2">
        <name>[4Fe-4S] cluster</name>
        <dbReference type="ChEBI" id="CHEBI:49883"/>
    </cofactor>
</comment>
<dbReference type="HOGENOM" id="CLU_012862_0_4_9"/>
<keyword evidence="10" id="KW-0408">Iron</keyword>
<evidence type="ECO:0000256" key="14">
    <source>
        <dbReference type="ARBA" id="ARBA00023295"/>
    </source>
</evidence>
<evidence type="ECO:0000256" key="13">
    <source>
        <dbReference type="ARBA" id="ARBA00023204"/>
    </source>
</evidence>
<dbReference type="InterPro" id="IPR004035">
    <property type="entry name" value="Endouclease-III_FeS-bd_BS"/>
</dbReference>
<dbReference type="KEGG" id="pri:PRIO_0718"/>
<dbReference type="Proteomes" id="UP000033163">
    <property type="component" value="Chromosome I"/>
</dbReference>
<dbReference type="Gene3D" id="1.10.1670.10">
    <property type="entry name" value="Helix-hairpin-Helix base-excision DNA repair enzymes (C-terminal)"/>
    <property type="match status" value="1"/>
</dbReference>
<dbReference type="SUPFAM" id="SSF48150">
    <property type="entry name" value="DNA-glycosylase"/>
    <property type="match status" value="1"/>
</dbReference>
<dbReference type="GO" id="GO:0006298">
    <property type="term" value="P:mismatch repair"/>
    <property type="evidence" value="ECO:0007669"/>
    <property type="project" value="TreeGrafter"/>
</dbReference>
<dbReference type="InterPro" id="IPR023170">
    <property type="entry name" value="HhH_base_excis_C"/>
</dbReference>
<dbReference type="PATRIC" id="fig|1073571.4.peg.745"/>
<evidence type="ECO:0000256" key="1">
    <source>
        <dbReference type="ARBA" id="ARBA00000843"/>
    </source>
</evidence>
<feature type="domain" description="HhH-GPD" evidence="17">
    <location>
        <begin position="50"/>
        <end position="201"/>
    </location>
</feature>
<evidence type="ECO:0000256" key="6">
    <source>
        <dbReference type="ARBA" id="ARBA00022485"/>
    </source>
</evidence>
<comment type="function">
    <text evidence="15">Base excision repair (BER) glycosylase that initiates repair of A:oxoG to C:G by removing the inappropriately paired adenine base from the DNA backbone, generating an abasic site product. 8-oxoguanine (oxoG) is a genotoxic DNA lesion resulting from oxidation of guanine; this residue is misread by replicative DNA polymerases, that insert adenine instead of cytosine opposite the oxidized damaged base. Shows a powerful dicrimination of A versus C, since it does not cleave cytosine in oxoG:C pairs. May also be able to remove adenine from A:G mispairs, although this activity may not be physiologically relevant.</text>
</comment>
<dbReference type="Pfam" id="PF00730">
    <property type="entry name" value="HhH-GPD"/>
    <property type="match status" value="1"/>
</dbReference>
<comment type="similarity">
    <text evidence="3">Belongs to the Nth/MutY family.</text>
</comment>
<accession>A0A0E4CUJ6</accession>
<evidence type="ECO:0000256" key="15">
    <source>
        <dbReference type="ARBA" id="ARBA00058550"/>
    </source>
</evidence>
<dbReference type="PANTHER" id="PTHR42944">
    <property type="entry name" value="ADENINE DNA GLYCOSYLASE"/>
    <property type="match status" value="1"/>
</dbReference>
<dbReference type="GO" id="GO:0046872">
    <property type="term" value="F:metal ion binding"/>
    <property type="evidence" value="ECO:0007669"/>
    <property type="project" value="UniProtKB-KW"/>
</dbReference>
<comment type="catalytic activity">
    <reaction evidence="1">
        <text>Hydrolyzes free adenine bases from 7,8-dihydro-8-oxoguanine:adenine mismatched double-stranded DNA, leaving an apurinic site.</text>
        <dbReference type="EC" id="3.2.2.31"/>
    </reaction>
</comment>
<keyword evidence="6" id="KW-0004">4Fe-4S</keyword>
<evidence type="ECO:0000256" key="11">
    <source>
        <dbReference type="ARBA" id="ARBA00023014"/>
    </source>
</evidence>
<dbReference type="InterPro" id="IPR005760">
    <property type="entry name" value="A/G_AdeGlyc_MutY"/>
</dbReference>
<dbReference type="Pfam" id="PF14815">
    <property type="entry name" value="NUDIX_4"/>
    <property type="match status" value="1"/>
</dbReference>
<dbReference type="SUPFAM" id="SSF55811">
    <property type="entry name" value="Nudix"/>
    <property type="match status" value="1"/>
</dbReference>
<name>A0A0E4CUJ6_9BACL</name>
<dbReference type="STRING" id="483937.AMQ84_14705"/>
<reference evidence="19" key="1">
    <citation type="submission" date="2015-03" db="EMBL/GenBank/DDBJ databases">
        <authorList>
            <person name="Wibberg D."/>
        </authorList>
    </citation>
    <scope>NUCLEOTIDE SEQUENCE [LARGE SCALE GENOMIC DNA]</scope>
</reference>
<dbReference type="Gene3D" id="1.10.340.30">
    <property type="entry name" value="Hypothetical protein, domain 2"/>
    <property type="match status" value="1"/>
</dbReference>
<evidence type="ECO:0000256" key="7">
    <source>
        <dbReference type="ARBA" id="ARBA00022723"/>
    </source>
</evidence>
<dbReference type="CDD" id="cd03431">
    <property type="entry name" value="NUDIX_DNA_Glycosylase_C-MutY"/>
    <property type="match status" value="1"/>
</dbReference>
<dbReference type="GO" id="GO:0051539">
    <property type="term" value="F:4 iron, 4 sulfur cluster binding"/>
    <property type="evidence" value="ECO:0007669"/>
    <property type="project" value="UniProtKB-KW"/>
</dbReference>
<dbReference type="EMBL" id="LN831776">
    <property type="protein sequence ID" value="CQR52257.1"/>
    <property type="molecule type" value="Genomic_DNA"/>
</dbReference>
<evidence type="ECO:0000313" key="19">
    <source>
        <dbReference type="Proteomes" id="UP000033163"/>
    </source>
</evidence>
<keyword evidence="8" id="KW-0227">DNA damage</keyword>
<dbReference type="Gene3D" id="3.90.79.10">
    <property type="entry name" value="Nucleoside Triphosphate Pyrophosphohydrolase"/>
    <property type="match status" value="1"/>
</dbReference>
<keyword evidence="9" id="KW-0378">Hydrolase</keyword>
<keyword evidence="12" id="KW-0238">DNA-binding</keyword>
<proteinExistence type="inferred from homology"/>
<dbReference type="GO" id="GO:0032357">
    <property type="term" value="F:oxidized purine DNA binding"/>
    <property type="evidence" value="ECO:0007669"/>
    <property type="project" value="TreeGrafter"/>
</dbReference>
<gene>
    <name evidence="18" type="ORF">PRIO_0718</name>
</gene>
<organism evidence="18 19">
    <name type="scientific">Paenibacillus riograndensis SBR5</name>
    <dbReference type="NCBI Taxonomy" id="1073571"/>
    <lineage>
        <taxon>Bacteria</taxon>
        <taxon>Bacillati</taxon>
        <taxon>Bacillota</taxon>
        <taxon>Bacilli</taxon>
        <taxon>Bacillales</taxon>
        <taxon>Paenibacillaceae</taxon>
        <taxon>Paenibacillus</taxon>
        <taxon>Paenibacillus sonchi group</taxon>
    </lineage>
</organism>
<sequence>MTIHEQQSETQQEAKLFFSRFLLEWYQGQKRDLPWRRHRNPYYIWISEIMLQQTRVDTVIPYFNRFIERFPTVESLADAPEEEVLKCWEGLGYYSRARNLQHAAKQVKEQYGGQVPNDRDAVFGLKGVGPYTAGAILSIAFNRPEPAVDGNVMRVLSRYFLIEDDIAKGPTRVAMERLAAELIPEGEASHFNQALMELGALVCTPKSPRCLPCPVMEHCAARLAGCETSLPVKTKAKPPRPEERLAALVEGRGEHAGRVLIRQRPVSGLLARMWELPHWPAPPAEGGRGGALLPEAAALDRLRRSLRQAGIPARPEEHWMAAEHTFSHIVWTLQVYRCREEDVRALPVAAEGRAAYAAGQSPGAGDAGRPAGAGGPQDSAATGISGAGLPAADKDAPALNADAGSSAALAPGSATPDLFSAAGTSNGQPAVDGGSIEPFADGNGNPSLFSAAGTSNGQPAVDGGTIEPFADGNGNPEDGGAVRWINREEMANYAFPNVFLKLLNSYFDEQNG</sequence>
<dbReference type="PANTHER" id="PTHR42944:SF1">
    <property type="entry name" value="ADENINE DNA GLYCOSYLASE"/>
    <property type="match status" value="1"/>
</dbReference>
<feature type="compositionally biased region" description="Low complexity" evidence="16">
    <location>
        <begin position="358"/>
        <end position="370"/>
    </location>
</feature>
<evidence type="ECO:0000256" key="8">
    <source>
        <dbReference type="ARBA" id="ARBA00022763"/>
    </source>
</evidence>
<dbReference type="InterPro" id="IPR011257">
    <property type="entry name" value="DNA_glycosylase"/>
</dbReference>
<dbReference type="InterPro" id="IPR015797">
    <property type="entry name" value="NUDIX_hydrolase-like_dom_sf"/>
</dbReference>
<evidence type="ECO:0000256" key="16">
    <source>
        <dbReference type="SAM" id="MobiDB-lite"/>
    </source>
</evidence>
<evidence type="ECO:0000256" key="5">
    <source>
        <dbReference type="ARBA" id="ARBA00022023"/>
    </source>
</evidence>
<dbReference type="CDD" id="cd00056">
    <property type="entry name" value="ENDO3c"/>
    <property type="match status" value="1"/>
</dbReference>
<keyword evidence="11" id="KW-0411">Iron-sulfur</keyword>
<evidence type="ECO:0000256" key="12">
    <source>
        <dbReference type="ARBA" id="ARBA00023125"/>
    </source>
</evidence>
<dbReference type="FunFam" id="1.10.1670.10:FF:000002">
    <property type="entry name" value="Adenine DNA glycosylase"/>
    <property type="match status" value="1"/>
</dbReference>
<dbReference type="InterPro" id="IPR044298">
    <property type="entry name" value="MIG/MutY"/>
</dbReference>
<dbReference type="GO" id="GO:0006284">
    <property type="term" value="P:base-excision repair"/>
    <property type="evidence" value="ECO:0007669"/>
    <property type="project" value="InterPro"/>
</dbReference>
<evidence type="ECO:0000256" key="9">
    <source>
        <dbReference type="ARBA" id="ARBA00022801"/>
    </source>
</evidence>